<sequence length="265" mass="28698">MKTRIGTHVDQEKPFDDVERVGADVAQLFLGNPQSWKWPKYEYAGGADGLRDDAAARDLPLYVHAPYLLNVASLNNRVRIPSRKLVQNAVDGAHAIGAQGVILHGGYVDSEDDLDKGFDNWRKAVEAIDAKVPVLLENTAGGDFSMARRFERIERTWEAIQAGGGGDAWGFCLDTCHAWAGGIELEGIVDRITAVTGRIDLVHCNNSRDAFGSGADRHAHLTEGTIPPAQLVEIVAAAGAPVIIETHADDKTGDDIAWLRDQLGQ</sequence>
<comment type="caution">
    <text evidence="9">The sequence shown here is derived from an EMBL/GenBank/DDBJ whole genome shotgun (WGS) entry which is preliminary data.</text>
</comment>
<dbReference type="NCBIfam" id="NF002198">
    <property type="entry name" value="PRK01060.1-3"/>
    <property type="match status" value="1"/>
</dbReference>
<dbReference type="GO" id="GO:0003906">
    <property type="term" value="F:DNA-(apurinic or apyrimidinic site) endonuclease activity"/>
    <property type="evidence" value="ECO:0007669"/>
    <property type="project" value="TreeGrafter"/>
</dbReference>
<name>A0A5Q6S4P7_9ACTN</name>
<dbReference type="GO" id="GO:0008081">
    <property type="term" value="F:phosphoric diester hydrolase activity"/>
    <property type="evidence" value="ECO:0007669"/>
    <property type="project" value="TreeGrafter"/>
</dbReference>
<dbReference type="InterPro" id="IPR001719">
    <property type="entry name" value="AP_endonuc_2"/>
</dbReference>
<evidence type="ECO:0000256" key="3">
    <source>
        <dbReference type="ARBA" id="ARBA00022723"/>
    </source>
</evidence>
<dbReference type="GO" id="GO:0008270">
    <property type="term" value="F:zinc ion binding"/>
    <property type="evidence" value="ECO:0007669"/>
    <property type="project" value="InterPro"/>
</dbReference>
<dbReference type="PROSITE" id="PS00729">
    <property type="entry name" value="AP_NUCLEASE_F2_1"/>
    <property type="match status" value="1"/>
</dbReference>
<comment type="similarity">
    <text evidence="2">Belongs to the AP endonuclease 2 family.</text>
</comment>
<dbReference type="InterPro" id="IPR036237">
    <property type="entry name" value="Xyl_isomerase-like_sf"/>
</dbReference>
<evidence type="ECO:0000259" key="8">
    <source>
        <dbReference type="Pfam" id="PF01261"/>
    </source>
</evidence>
<keyword evidence="3" id="KW-0479">Metal-binding</keyword>
<dbReference type="PROSITE" id="PS00730">
    <property type="entry name" value="AP_NUCLEASE_F2_2"/>
    <property type="match status" value="1"/>
</dbReference>
<keyword evidence="6" id="KW-0862">Zinc</keyword>
<dbReference type="EMBL" id="VDFQ02000001">
    <property type="protein sequence ID" value="KAA1425375.1"/>
    <property type="molecule type" value="Genomic_DNA"/>
</dbReference>
<evidence type="ECO:0000313" key="10">
    <source>
        <dbReference type="Proteomes" id="UP000307768"/>
    </source>
</evidence>
<dbReference type="PANTHER" id="PTHR21445">
    <property type="entry name" value="ENDONUCLEASE IV ENDODEOXYRIBONUCLEASE IV"/>
    <property type="match status" value="1"/>
</dbReference>
<dbReference type="AlphaFoldDB" id="A0A5Q6S4P7"/>
<evidence type="ECO:0000256" key="7">
    <source>
        <dbReference type="ARBA" id="ARBA00023204"/>
    </source>
</evidence>
<evidence type="ECO:0000313" key="9">
    <source>
        <dbReference type="EMBL" id="KAA1425375.1"/>
    </source>
</evidence>
<dbReference type="SMART" id="SM00518">
    <property type="entry name" value="AP2Ec"/>
    <property type="match status" value="1"/>
</dbReference>
<dbReference type="OrthoDB" id="9805666at2"/>
<dbReference type="PROSITE" id="PS51432">
    <property type="entry name" value="AP_NUCLEASE_F2_4"/>
    <property type="match status" value="1"/>
</dbReference>
<dbReference type="PANTHER" id="PTHR21445:SF0">
    <property type="entry name" value="APURINIC-APYRIMIDINIC ENDONUCLEASE"/>
    <property type="match status" value="1"/>
</dbReference>
<dbReference type="SUPFAM" id="SSF51658">
    <property type="entry name" value="Xylose isomerase-like"/>
    <property type="match status" value="1"/>
</dbReference>
<protein>
    <submittedName>
        <fullName evidence="9">Deoxyribonuclease IV</fullName>
        <ecNumber evidence="9">3.1.21.2</ecNumber>
    </submittedName>
</protein>
<evidence type="ECO:0000256" key="6">
    <source>
        <dbReference type="ARBA" id="ARBA00022833"/>
    </source>
</evidence>
<keyword evidence="5 9" id="KW-0378">Hydrolase</keyword>
<evidence type="ECO:0000256" key="4">
    <source>
        <dbReference type="ARBA" id="ARBA00022763"/>
    </source>
</evidence>
<proteinExistence type="inferred from homology"/>
<dbReference type="GO" id="GO:0008833">
    <property type="term" value="F:deoxyribonuclease IV (phage-T4-induced) activity"/>
    <property type="evidence" value="ECO:0007669"/>
    <property type="project" value="UniProtKB-EC"/>
</dbReference>
<gene>
    <name evidence="9" type="ORF">FE697_005860</name>
</gene>
<dbReference type="Proteomes" id="UP000307768">
    <property type="component" value="Unassembled WGS sequence"/>
</dbReference>
<dbReference type="GO" id="GO:0003677">
    <property type="term" value="F:DNA binding"/>
    <property type="evidence" value="ECO:0007669"/>
    <property type="project" value="InterPro"/>
</dbReference>
<dbReference type="InterPro" id="IPR013022">
    <property type="entry name" value="Xyl_isomerase-like_TIM-brl"/>
</dbReference>
<dbReference type="InterPro" id="IPR018246">
    <property type="entry name" value="AP_endonuc_F2_Zn_BS"/>
</dbReference>
<feature type="domain" description="Xylose isomerase-like TIM barrel" evidence="8">
    <location>
        <begin position="15"/>
        <end position="261"/>
    </location>
</feature>
<organism evidence="9 10">
    <name type="scientific">Mumia zhuanghuii</name>
    <dbReference type="NCBI Taxonomy" id="2585211"/>
    <lineage>
        <taxon>Bacteria</taxon>
        <taxon>Bacillati</taxon>
        <taxon>Actinomycetota</taxon>
        <taxon>Actinomycetes</taxon>
        <taxon>Propionibacteriales</taxon>
        <taxon>Nocardioidaceae</taxon>
        <taxon>Mumia</taxon>
    </lineage>
</organism>
<dbReference type="GO" id="GO:0006284">
    <property type="term" value="P:base-excision repair"/>
    <property type="evidence" value="ECO:0007669"/>
    <property type="project" value="TreeGrafter"/>
</dbReference>
<dbReference type="EC" id="3.1.21.2" evidence="9"/>
<evidence type="ECO:0000256" key="1">
    <source>
        <dbReference type="ARBA" id="ARBA00001947"/>
    </source>
</evidence>
<evidence type="ECO:0000256" key="2">
    <source>
        <dbReference type="ARBA" id="ARBA00005340"/>
    </source>
</evidence>
<evidence type="ECO:0000256" key="5">
    <source>
        <dbReference type="ARBA" id="ARBA00022801"/>
    </source>
</evidence>
<dbReference type="Pfam" id="PF01261">
    <property type="entry name" value="AP_endonuc_2"/>
    <property type="match status" value="1"/>
</dbReference>
<keyword evidence="7" id="KW-0234">DNA repair</keyword>
<comment type="cofactor">
    <cofactor evidence="1">
        <name>Zn(2+)</name>
        <dbReference type="ChEBI" id="CHEBI:29105"/>
    </cofactor>
</comment>
<accession>A0A5Q6S4P7</accession>
<keyword evidence="4" id="KW-0227">DNA damage</keyword>
<reference evidence="9 10" key="1">
    <citation type="submission" date="2019-09" db="EMBL/GenBank/DDBJ databases">
        <title>Mumia zhuanghuii sp. nov. isolated from the intestinal contents of plateau pika (Ochotona curzoniae) in the Qinghai-Tibet plateau of China.</title>
        <authorList>
            <person name="Tian Z."/>
        </authorList>
    </citation>
    <scope>NUCLEOTIDE SEQUENCE [LARGE SCALE GENOMIC DNA]</scope>
    <source>
        <strain evidence="10">350</strain>
    </source>
</reference>
<dbReference type="RefSeq" id="WP_149768550.1">
    <property type="nucleotide sequence ID" value="NZ_VDFQ02000001.1"/>
</dbReference>
<dbReference type="Gene3D" id="3.20.20.150">
    <property type="entry name" value="Divalent-metal-dependent TIM barrel enzymes"/>
    <property type="match status" value="1"/>
</dbReference>